<dbReference type="Gene3D" id="3.20.20.80">
    <property type="entry name" value="Glycosidases"/>
    <property type="match status" value="1"/>
</dbReference>
<evidence type="ECO:0000259" key="8">
    <source>
        <dbReference type="Pfam" id="PF09212"/>
    </source>
</evidence>
<keyword evidence="5" id="KW-0732">Signal</keyword>
<dbReference type="PANTHER" id="PTHR31451:SF39">
    <property type="entry name" value="MANNAN ENDO-1,4-BETA-MANNOSIDASE 1"/>
    <property type="match status" value="1"/>
</dbReference>
<dbReference type="InterPro" id="IPR017853">
    <property type="entry name" value="GH"/>
</dbReference>
<keyword evidence="7" id="KW-0326">Glycosidase</keyword>
<protein>
    <recommendedName>
        <fullName evidence="3">mannan endo-1,4-beta-mannosidase</fullName>
        <ecNumber evidence="3">3.2.1.78</ecNumber>
    </recommendedName>
</protein>
<dbReference type="OrthoDB" id="9801493at2"/>
<name>A0A2J8HTL6_VIBDI</name>
<gene>
    <name evidence="10" type="ORF">C1N32_20270</name>
</gene>
<dbReference type="SUPFAM" id="SSF51445">
    <property type="entry name" value="(Trans)glycosidases"/>
    <property type="match status" value="1"/>
</dbReference>
<dbReference type="EC" id="3.2.1.78" evidence="3"/>
<dbReference type="AlphaFoldDB" id="A0A2J8HTL6"/>
<dbReference type="GO" id="GO:0005576">
    <property type="term" value="C:extracellular region"/>
    <property type="evidence" value="ECO:0007669"/>
    <property type="project" value="UniProtKB-SubCell"/>
</dbReference>
<evidence type="ECO:0000256" key="7">
    <source>
        <dbReference type="ARBA" id="ARBA00023295"/>
    </source>
</evidence>
<feature type="domain" description="Glycoside hydrolase family 5" evidence="9">
    <location>
        <begin position="37"/>
        <end position="328"/>
    </location>
</feature>
<proteinExistence type="predicted"/>
<dbReference type="SUPFAM" id="SSF49785">
    <property type="entry name" value="Galactose-binding domain-like"/>
    <property type="match status" value="1"/>
</dbReference>
<evidence type="ECO:0000256" key="1">
    <source>
        <dbReference type="ARBA" id="ARBA00001678"/>
    </source>
</evidence>
<comment type="catalytic activity">
    <reaction evidence="1">
        <text>Random hydrolysis of (1-&gt;4)-beta-D-mannosidic linkages in mannans, galactomannans and glucomannans.</text>
        <dbReference type="EC" id="3.2.1.78"/>
    </reaction>
</comment>
<comment type="subcellular location">
    <subcellularLocation>
        <location evidence="2">Secreted</location>
    </subcellularLocation>
</comment>
<dbReference type="InterPro" id="IPR045053">
    <property type="entry name" value="MAN-like"/>
</dbReference>
<evidence type="ECO:0000313" key="10">
    <source>
        <dbReference type="EMBL" id="PNI01541.1"/>
    </source>
</evidence>
<sequence>MKHIYYPLPLFTLLAACSSGVNTNMADNNFPLDSMESFVIQSGDQLLLNNKPFRFAGTNNYYMHYRSHEMIDAVLDDAKEMGLNTIRVWGFMEGVSHEHTMQAEPGVYTPPPGVKSALEKLDYTVAQAKQRGIRVVIALTNNWGDFGGMQQYVDWFNGAHHDDFYKQAEIVNAYKNYVKHIIEHKNRYTGIANKDEPTIMTWELANEPRAQSDKSGELLYNWAKDTSNYIRELAPNQLIALGSEGFFKRNNNEDWTYNGGEGVDWDRIITLPNINYGTFHLYPEHWGKHNAEEWGTQWIKDHASAAKKANKPAVLEEYGIGKDEPQNRDFIYHKWTQTAYETGLAGSMFWILTSSDPDQPNKLYPDYDGFRILNDDSRTTSILVNHSKQMRGLTFNQEDTVYLAYPVDGMKVSEQNFTIRSYPMPKPGNKTQQVQLRIPEKNISLDMTDTDGDGYYEAKLNSSDIGYGSRTLITVATFEQGERQTDKIKVEIDRPIKGYEVGTKYDFEDGTTQGWQKEGTWQASWKSPAVEPTNDLGSPMLKLNLVWSGKNDWEELKVRNLAVEGFGQHTKMRYTLYVPANSEHKGGVRPYAALGDGWVKLDADKHRKQVKDLEKVTLNGQTYYKQVVEIDLGDVSKKLPDMFICIVGDKYPLDGSVYIDDIEFLKPVY</sequence>
<evidence type="ECO:0000256" key="5">
    <source>
        <dbReference type="ARBA" id="ARBA00022729"/>
    </source>
</evidence>
<dbReference type="InterPro" id="IPR001547">
    <property type="entry name" value="Glyco_hydro_5"/>
</dbReference>
<reference evidence="10 11" key="1">
    <citation type="submission" date="2018-01" db="EMBL/GenBank/DDBJ databases">
        <title>Draft genome sequences of six Vibrio diazotrophicus strains isolated from deep-sea sediments of the Baltic Sea.</title>
        <authorList>
            <person name="Castillo D."/>
            <person name="Vandieken V."/>
            <person name="Chiang O."/>
            <person name="Middelboe M."/>
        </authorList>
    </citation>
    <scope>NUCLEOTIDE SEQUENCE [LARGE SCALE GENOMIC DNA]</scope>
    <source>
        <strain evidence="10 11">60.27F</strain>
    </source>
</reference>
<dbReference type="EMBL" id="POSK01000021">
    <property type="protein sequence ID" value="PNI01541.1"/>
    <property type="molecule type" value="Genomic_DNA"/>
</dbReference>
<dbReference type="Proteomes" id="UP000236449">
    <property type="component" value="Unassembled WGS sequence"/>
</dbReference>
<comment type="caution">
    <text evidence="10">The sequence shown here is derived from an EMBL/GenBank/DDBJ whole genome shotgun (WGS) entry which is preliminary data.</text>
</comment>
<dbReference type="Pfam" id="PF09212">
    <property type="entry name" value="CBM27"/>
    <property type="match status" value="1"/>
</dbReference>
<dbReference type="InterPro" id="IPR008979">
    <property type="entry name" value="Galactose-bd-like_sf"/>
</dbReference>
<dbReference type="PROSITE" id="PS51257">
    <property type="entry name" value="PROKAR_LIPOPROTEIN"/>
    <property type="match status" value="1"/>
</dbReference>
<organism evidence="10 11">
    <name type="scientific">Vibrio diazotrophicus</name>
    <dbReference type="NCBI Taxonomy" id="685"/>
    <lineage>
        <taxon>Bacteria</taxon>
        <taxon>Pseudomonadati</taxon>
        <taxon>Pseudomonadota</taxon>
        <taxon>Gammaproteobacteria</taxon>
        <taxon>Vibrionales</taxon>
        <taxon>Vibrionaceae</taxon>
        <taxon>Vibrio</taxon>
    </lineage>
</organism>
<keyword evidence="6" id="KW-0378">Hydrolase</keyword>
<feature type="domain" description="Carbohydrate binding module 27" evidence="8">
    <location>
        <begin position="498"/>
        <end position="666"/>
    </location>
</feature>
<evidence type="ECO:0000259" key="9">
    <source>
        <dbReference type="Pfam" id="PF26410"/>
    </source>
</evidence>
<dbReference type="InterPro" id="IPR015295">
    <property type="entry name" value="CBM27"/>
</dbReference>
<accession>A0A2J8HTL6</accession>
<dbReference type="GO" id="GO:0000272">
    <property type="term" value="P:polysaccharide catabolic process"/>
    <property type="evidence" value="ECO:0007669"/>
    <property type="project" value="InterPro"/>
</dbReference>
<evidence type="ECO:0000256" key="6">
    <source>
        <dbReference type="ARBA" id="ARBA00022801"/>
    </source>
</evidence>
<dbReference type="Gene3D" id="2.60.120.260">
    <property type="entry name" value="Galactose-binding domain-like"/>
    <property type="match status" value="1"/>
</dbReference>
<dbReference type="GO" id="GO:0016985">
    <property type="term" value="F:mannan endo-1,4-beta-mannosidase activity"/>
    <property type="evidence" value="ECO:0007669"/>
    <property type="project" value="TreeGrafter"/>
</dbReference>
<evidence type="ECO:0000256" key="2">
    <source>
        <dbReference type="ARBA" id="ARBA00004613"/>
    </source>
</evidence>
<dbReference type="RefSeq" id="WP_102967230.1">
    <property type="nucleotide sequence ID" value="NZ_POSK01000021.1"/>
</dbReference>
<evidence type="ECO:0000256" key="4">
    <source>
        <dbReference type="ARBA" id="ARBA00022525"/>
    </source>
</evidence>
<dbReference type="Pfam" id="PF26410">
    <property type="entry name" value="GH5_mannosidase"/>
    <property type="match status" value="1"/>
</dbReference>
<keyword evidence="4" id="KW-0964">Secreted</keyword>
<evidence type="ECO:0000256" key="3">
    <source>
        <dbReference type="ARBA" id="ARBA00012706"/>
    </source>
</evidence>
<dbReference type="PANTHER" id="PTHR31451">
    <property type="match status" value="1"/>
</dbReference>
<evidence type="ECO:0000313" key="11">
    <source>
        <dbReference type="Proteomes" id="UP000236449"/>
    </source>
</evidence>